<dbReference type="KEGG" id="minf:MESINF_0148"/>
<dbReference type="InterPro" id="IPR001320">
    <property type="entry name" value="Iontro_rcpt_C"/>
</dbReference>
<accession>A0A7Z7LCP2</accession>
<dbReference type="PROSITE" id="PS01039">
    <property type="entry name" value="SBP_BACTERIAL_3"/>
    <property type="match status" value="1"/>
</dbReference>
<evidence type="ECO:0000256" key="1">
    <source>
        <dbReference type="ARBA" id="ARBA00004196"/>
    </source>
</evidence>
<dbReference type="PANTHER" id="PTHR35936">
    <property type="entry name" value="MEMBRANE-BOUND LYTIC MUREIN TRANSGLYCOSYLASE F"/>
    <property type="match status" value="1"/>
</dbReference>
<dbReference type="GO" id="GO:0015276">
    <property type="term" value="F:ligand-gated monoatomic ion channel activity"/>
    <property type="evidence" value="ECO:0007669"/>
    <property type="project" value="InterPro"/>
</dbReference>
<dbReference type="SMART" id="SM00079">
    <property type="entry name" value="PBPe"/>
    <property type="match status" value="1"/>
</dbReference>
<dbReference type="GO" id="GO:0030313">
    <property type="term" value="C:cell envelope"/>
    <property type="evidence" value="ECO:0007669"/>
    <property type="project" value="UniProtKB-SubCell"/>
</dbReference>
<evidence type="ECO:0000256" key="2">
    <source>
        <dbReference type="ARBA" id="ARBA00010333"/>
    </source>
</evidence>
<evidence type="ECO:0000256" key="4">
    <source>
        <dbReference type="RuleBase" id="RU003744"/>
    </source>
</evidence>
<keyword evidence="3" id="KW-0732">Signal</keyword>
<dbReference type="InterPro" id="IPR001638">
    <property type="entry name" value="Solute-binding_3/MltF_N"/>
</dbReference>
<dbReference type="SUPFAM" id="SSF53850">
    <property type="entry name" value="Periplasmic binding protein-like II"/>
    <property type="match status" value="1"/>
</dbReference>
<organism evidence="7 8">
    <name type="scientific">Mesotoga infera</name>
    <dbReference type="NCBI Taxonomy" id="1236046"/>
    <lineage>
        <taxon>Bacteria</taxon>
        <taxon>Thermotogati</taxon>
        <taxon>Thermotogota</taxon>
        <taxon>Thermotogae</taxon>
        <taxon>Kosmotogales</taxon>
        <taxon>Kosmotogaceae</taxon>
        <taxon>Mesotoga</taxon>
    </lineage>
</organism>
<dbReference type="SMART" id="SM00062">
    <property type="entry name" value="PBPb"/>
    <property type="match status" value="1"/>
</dbReference>
<proteinExistence type="inferred from homology"/>
<dbReference type="Gene3D" id="3.40.190.10">
    <property type="entry name" value="Periplasmic binding protein-like II"/>
    <property type="match status" value="2"/>
</dbReference>
<dbReference type="InterPro" id="IPR018313">
    <property type="entry name" value="SBP_3_CS"/>
</dbReference>
<gene>
    <name evidence="7" type="ORF">MESINF_0148</name>
</gene>
<sequence length="255" mass="28632">MRKVMLVVFLVVVSLAFSSLLEDIRSRGVLRVGQDAGYMPLYGTDPDGDRIGLEVEILKEMASILGVKLEFVIVNWDGIIPALMSNKFDIIWSGMTITPERALKVNFSDPYLTVGQAILYNTKKFPTPPKLEDINTSQTKIAVQLGTTGAEAANRLLTKAQIFTFETTDEAGFQVASGRADAMIFDSIYARFVAKKYEQLDVTDELLSMEDLGVAIPKGDFETLQWLNTFIQWLKTTGKITELEQYWFVEYAPEF</sequence>
<dbReference type="Proteomes" id="UP000250796">
    <property type="component" value="Chromosome MESINF"/>
</dbReference>
<comment type="similarity">
    <text evidence="2 4">Belongs to the bacterial solute-binding protein 3 family.</text>
</comment>
<keyword evidence="8" id="KW-1185">Reference proteome</keyword>
<dbReference type="Pfam" id="PF00497">
    <property type="entry name" value="SBP_bac_3"/>
    <property type="match status" value="1"/>
</dbReference>
<protein>
    <submittedName>
        <fullName evidence="7">Periplasmic component of amino acid ABC-type transporter/signal transduction system</fullName>
    </submittedName>
</protein>
<name>A0A7Z7LCP2_9BACT</name>
<dbReference type="PANTHER" id="PTHR35936:SF17">
    <property type="entry name" value="ARGININE-BINDING EXTRACELLULAR PROTEIN ARTP"/>
    <property type="match status" value="1"/>
</dbReference>
<evidence type="ECO:0000259" key="5">
    <source>
        <dbReference type="SMART" id="SM00062"/>
    </source>
</evidence>
<evidence type="ECO:0000313" key="8">
    <source>
        <dbReference type="Proteomes" id="UP000250796"/>
    </source>
</evidence>
<dbReference type="GO" id="GO:0016020">
    <property type="term" value="C:membrane"/>
    <property type="evidence" value="ECO:0007669"/>
    <property type="project" value="InterPro"/>
</dbReference>
<dbReference type="RefSeq" id="WP_169698051.1">
    <property type="nucleotide sequence ID" value="NZ_LS974202.1"/>
</dbReference>
<dbReference type="CDD" id="cd13629">
    <property type="entry name" value="PBP2_Dsm1740"/>
    <property type="match status" value="1"/>
</dbReference>
<dbReference type="AlphaFoldDB" id="A0A7Z7LCP2"/>
<comment type="subcellular location">
    <subcellularLocation>
        <location evidence="1">Cell envelope</location>
    </subcellularLocation>
</comment>
<evidence type="ECO:0000256" key="3">
    <source>
        <dbReference type="ARBA" id="ARBA00022729"/>
    </source>
</evidence>
<evidence type="ECO:0000259" key="6">
    <source>
        <dbReference type="SMART" id="SM00079"/>
    </source>
</evidence>
<dbReference type="EMBL" id="LS974202">
    <property type="protein sequence ID" value="SSC11597.1"/>
    <property type="molecule type" value="Genomic_DNA"/>
</dbReference>
<reference evidence="7 8" key="1">
    <citation type="submission" date="2017-01" db="EMBL/GenBank/DDBJ databases">
        <authorList>
            <person name="Erauso G."/>
        </authorList>
    </citation>
    <scope>NUCLEOTIDE SEQUENCE [LARGE SCALE GENOMIC DNA]</scope>
    <source>
        <strain evidence="7">MESINF1</strain>
    </source>
</reference>
<feature type="domain" description="Solute-binding protein family 3/N-terminal" evidence="5">
    <location>
        <begin position="29"/>
        <end position="250"/>
    </location>
</feature>
<feature type="domain" description="Ionotropic glutamate receptor C-terminal" evidence="6">
    <location>
        <begin position="29"/>
        <end position="250"/>
    </location>
</feature>
<evidence type="ECO:0000313" key="7">
    <source>
        <dbReference type="EMBL" id="SSC11597.1"/>
    </source>
</evidence>